<dbReference type="STRING" id="576117.SAMN04488138_12727"/>
<dbReference type="GO" id="GO:0004803">
    <property type="term" value="F:transposase activity"/>
    <property type="evidence" value="ECO:0007669"/>
    <property type="project" value="InterPro"/>
</dbReference>
<dbReference type="Pfam" id="PF01527">
    <property type="entry name" value="HTH_Tnp_1"/>
    <property type="match status" value="1"/>
</dbReference>
<reference evidence="1 2" key="1">
    <citation type="submission" date="2016-10" db="EMBL/GenBank/DDBJ databases">
        <authorList>
            <person name="de Groot N.N."/>
        </authorList>
    </citation>
    <scope>NUCLEOTIDE SEQUENCE [LARGE SCALE GENOMIC DNA]</scope>
    <source>
        <strain evidence="1 2">CGMCC 1.8891</strain>
    </source>
</reference>
<name>A0A1I3WPG3_9RHOB</name>
<dbReference type="InterPro" id="IPR036388">
    <property type="entry name" value="WH-like_DNA-bd_sf"/>
</dbReference>
<dbReference type="SUPFAM" id="SSF48295">
    <property type="entry name" value="TrpR-like"/>
    <property type="match status" value="1"/>
</dbReference>
<protein>
    <submittedName>
        <fullName evidence="1">Transposase</fullName>
    </submittedName>
</protein>
<evidence type="ECO:0000313" key="1">
    <source>
        <dbReference type="EMBL" id="SFK08311.1"/>
    </source>
</evidence>
<accession>A0A1I3WPG3</accession>
<dbReference type="RefSeq" id="WP_082715429.1">
    <property type="nucleotide sequence ID" value="NZ_FORY01000027.1"/>
</dbReference>
<dbReference type="OrthoDB" id="9803878at2"/>
<dbReference type="GO" id="GO:0006313">
    <property type="term" value="P:DNA transposition"/>
    <property type="evidence" value="ECO:0007669"/>
    <property type="project" value="InterPro"/>
</dbReference>
<dbReference type="GO" id="GO:0043565">
    <property type="term" value="F:sequence-specific DNA binding"/>
    <property type="evidence" value="ECO:0007669"/>
    <property type="project" value="InterPro"/>
</dbReference>
<sequence>MSKRKNYSPDFKAKVALEAIREEMTLAELSKKYGVHPNMISTWKRAAIANVASAFERGKSDAARISEAEIEKLHSKIGQLVVERDFLASASHQLLGTRGKKW</sequence>
<keyword evidence="2" id="KW-1185">Reference proteome</keyword>
<evidence type="ECO:0000313" key="2">
    <source>
        <dbReference type="Proteomes" id="UP000183299"/>
    </source>
</evidence>
<dbReference type="Proteomes" id="UP000183299">
    <property type="component" value="Unassembled WGS sequence"/>
</dbReference>
<organism evidence="1 2">
    <name type="scientific">Celeribacter halophilus</name>
    <dbReference type="NCBI Taxonomy" id="576117"/>
    <lineage>
        <taxon>Bacteria</taxon>
        <taxon>Pseudomonadati</taxon>
        <taxon>Pseudomonadota</taxon>
        <taxon>Alphaproteobacteria</taxon>
        <taxon>Rhodobacterales</taxon>
        <taxon>Roseobacteraceae</taxon>
        <taxon>Celeribacter</taxon>
    </lineage>
</organism>
<dbReference type="InterPro" id="IPR010921">
    <property type="entry name" value="Trp_repressor/repl_initiator"/>
</dbReference>
<dbReference type="InterPro" id="IPR002514">
    <property type="entry name" value="Transposase_8"/>
</dbReference>
<dbReference type="Gene3D" id="1.10.10.10">
    <property type="entry name" value="Winged helix-like DNA-binding domain superfamily/Winged helix DNA-binding domain"/>
    <property type="match status" value="1"/>
</dbReference>
<gene>
    <name evidence="1" type="ORF">SAMN04488138_12727</name>
</gene>
<proteinExistence type="predicted"/>
<dbReference type="EMBL" id="FORY01000027">
    <property type="protein sequence ID" value="SFK08311.1"/>
    <property type="molecule type" value="Genomic_DNA"/>
</dbReference>
<dbReference type="GeneID" id="300401499"/>
<dbReference type="AlphaFoldDB" id="A0A1I3WPG3"/>